<keyword evidence="3" id="KW-1185">Reference proteome</keyword>
<organism evidence="2 3">
    <name type="scientific">Fuerstiella marisgermanici</name>
    <dbReference type="NCBI Taxonomy" id="1891926"/>
    <lineage>
        <taxon>Bacteria</taxon>
        <taxon>Pseudomonadati</taxon>
        <taxon>Planctomycetota</taxon>
        <taxon>Planctomycetia</taxon>
        <taxon>Planctomycetales</taxon>
        <taxon>Planctomycetaceae</taxon>
        <taxon>Fuerstiella</taxon>
    </lineage>
</organism>
<feature type="region of interest" description="Disordered" evidence="1">
    <location>
        <begin position="126"/>
        <end position="152"/>
    </location>
</feature>
<dbReference type="KEGG" id="fmr:Fuma_02398"/>
<dbReference type="RefSeq" id="WP_145944129.1">
    <property type="nucleotide sequence ID" value="NZ_CP017641.1"/>
</dbReference>
<gene>
    <name evidence="2" type="ORF">Fuma_02398</name>
</gene>
<evidence type="ECO:0000256" key="1">
    <source>
        <dbReference type="SAM" id="MobiDB-lite"/>
    </source>
</evidence>
<reference evidence="2 3" key="1">
    <citation type="journal article" date="2016" name="Front. Microbiol.">
        <title>Fuerstia marisgermanicae gen. nov., sp. nov., an Unusual Member of the Phylum Planctomycetes from the German Wadden Sea.</title>
        <authorList>
            <person name="Kohn T."/>
            <person name="Heuer A."/>
            <person name="Jogler M."/>
            <person name="Vollmers J."/>
            <person name="Boedeker C."/>
            <person name="Bunk B."/>
            <person name="Rast P."/>
            <person name="Borchert D."/>
            <person name="Glockner I."/>
            <person name="Freese H.M."/>
            <person name="Klenk H.P."/>
            <person name="Overmann J."/>
            <person name="Kaster A.K."/>
            <person name="Rohde M."/>
            <person name="Wiegand S."/>
            <person name="Jogler C."/>
        </authorList>
    </citation>
    <scope>NUCLEOTIDE SEQUENCE [LARGE SCALE GENOMIC DNA]</scope>
    <source>
        <strain evidence="2 3">NH11</strain>
    </source>
</reference>
<feature type="region of interest" description="Disordered" evidence="1">
    <location>
        <begin position="175"/>
        <end position="214"/>
    </location>
</feature>
<evidence type="ECO:0000313" key="3">
    <source>
        <dbReference type="Proteomes" id="UP000187735"/>
    </source>
</evidence>
<proteinExistence type="predicted"/>
<sequence>MDRRNKTSVAAKFSLAGLSRRRKIAAVILLVLLGAAISDTGTPDTDATISQNEHGTSHTDMDEISALLDVFNEEQDGSTAERTPTEPDPVHNTTAVTHFDQADQSPGLLTIPPAATSAVTTTTSTAAESPFQNVSQSADYPVDSTSTEELSADDETALDLILPDPDVATTIEDDAFEPEAPPSQIIVRPAGSRPTTSKPSRTSIRFTGTIYPVQ</sequence>
<dbReference type="EMBL" id="CP017641">
    <property type="protein sequence ID" value="APZ92786.1"/>
    <property type="molecule type" value="Genomic_DNA"/>
</dbReference>
<dbReference type="STRING" id="1891926.Fuma_02398"/>
<feature type="compositionally biased region" description="Low complexity" evidence="1">
    <location>
        <begin position="192"/>
        <end position="203"/>
    </location>
</feature>
<name>A0A1P8WFG3_9PLAN</name>
<evidence type="ECO:0000313" key="2">
    <source>
        <dbReference type="EMBL" id="APZ92786.1"/>
    </source>
</evidence>
<dbReference type="AlphaFoldDB" id="A0A1P8WFG3"/>
<accession>A0A1P8WFG3</accession>
<protein>
    <submittedName>
        <fullName evidence="2">Uncharacterized protein</fullName>
    </submittedName>
</protein>
<dbReference type="Proteomes" id="UP000187735">
    <property type="component" value="Chromosome"/>
</dbReference>
<feature type="compositionally biased region" description="Polar residues" evidence="1">
    <location>
        <begin position="130"/>
        <end position="149"/>
    </location>
</feature>